<protein>
    <recommendedName>
        <fullName evidence="1">BTB domain-containing protein</fullName>
    </recommendedName>
</protein>
<dbReference type="OrthoDB" id="6359816at2759"/>
<evidence type="ECO:0000313" key="2">
    <source>
        <dbReference type="EMBL" id="KAF2846095.1"/>
    </source>
</evidence>
<proteinExistence type="predicted"/>
<dbReference type="AlphaFoldDB" id="A0A6A7AVC5"/>
<feature type="domain" description="BTB" evidence="1">
    <location>
        <begin position="23"/>
        <end position="90"/>
    </location>
</feature>
<dbReference type="PROSITE" id="PS50097">
    <property type="entry name" value="BTB"/>
    <property type="match status" value="1"/>
</dbReference>
<sequence>MADNSHKLLLSTVKELLISGNFSDLTVICGTDVYKVHEVIVCSPTDFFARAVKFGGTGTERNEVQLPDDEPAMIKLFMQYLYEGEYEPKLPGDPPSTVTVSPSILETRLAR</sequence>
<dbReference type="InterPro" id="IPR000210">
    <property type="entry name" value="BTB/POZ_dom"/>
</dbReference>
<reference evidence="2" key="1">
    <citation type="submission" date="2020-01" db="EMBL/GenBank/DDBJ databases">
        <authorList>
            <consortium name="DOE Joint Genome Institute"/>
            <person name="Haridas S."/>
            <person name="Albert R."/>
            <person name="Binder M."/>
            <person name="Bloem J."/>
            <person name="Labutti K."/>
            <person name="Salamov A."/>
            <person name="Andreopoulos B."/>
            <person name="Baker S.E."/>
            <person name="Barry K."/>
            <person name="Bills G."/>
            <person name="Bluhm B.H."/>
            <person name="Cannon C."/>
            <person name="Castanera R."/>
            <person name="Culley D.E."/>
            <person name="Daum C."/>
            <person name="Ezra D."/>
            <person name="Gonzalez J.B."/>
            <person name="Henrissat B."/>
            <person name="Kuo A."/>
            <person name="Liang C."/>
            <person name="Lipzen A."/>
            <person name="Lutzoni F."/>
            <person name="Magnuson J."/>
            <person name="Mondo S."/>
            <person name="Nolan M."/>
            <person name="Ohm R."/>
            <person name="Pangilinan J."/>
            <person name="Park H.-J."/>
            <person name="Ramirez L."/>
            <person name="Alfaro M."/>
            <person name="Sun H."/>
            <person name="Tritt A."/>
            <person name="Yoshinaga Y."/>
            <person name="Zwiers L.-H."/>
            <person name="Turgeon B.G."/>
            <person name="Goodwin S.B."/>
            <person name="Spatafora J.W."/>
            <person name="Crous P.W."/>
            <person name="Grigoriev I.V."/>
        </authorList>
    </citation>
    <scope>NUCLEOTIDE SEQUENCE</scope>
    <source>
        <strain evidence="2">IPT5</strain>
    </source>
</reference>
<dbReference type="EMBL" id="MU006338">
    <property type="protein sequence ID" value="KAF2846095.1"/>
    <property type="molecule type" value="Genomic_DNA"/>
</dbReference>
<evidence type="ECO:0000259" key="1">
    <source>
        <dbReference type="PROSITE" id="PS50097"/>
    </source>
</evidence>
<dbReference type="PANTHER" id="PTHR47843">
    <property type="entry name" value="BTB DOMAIN-CONTAINING PROTEIN-RELATED"/>
    <property type="match status" value="1"/>
</dbReference>
<gene>
    <name evidence="2" type="ORF">T440DRAFT_522029</name>
</gene>
<name>A0A6A7AVC5_9PLEO</name>
<dbReference type="SUPFAM" id="SSF54695">
    <property type="entry name" value="POZ domain"/>
    <property type="match status" value="1"/>
</dbReference>
<dbReference type="CDD" id="cd18186">
    <property type="entry name" value="BTB_POZ_ZBTB_KLHL-like"/>
    <property type="match status" value="1"/>
</dbReference>
<organism evidence="2 3">
    <name type="scientific">Plenodomus tracheiphilus IPT5</name>
    <dbReference type="NCBI Taxonomy" id="1408161"/>
    <lineage>
        <taxon>Eukaryota</taxon>
        <taxon>Fungi</taxon>
        <taxon>Dikarya</taxon>
        <taxon>Ascomycota</taxon>
        <taxon>Pezizomycotina</taxon>
        <taxon>Dothideomycetes</taxon>
        <taxon>Pleosporomycetidae</taxon>
        <taxon>Pleosporales</taxon>
        <taxon>Pleosporineae</taxon>
        <taxon>Leptosphaeriaceae</taxon>
        <taxon>Plenodomus</taxon>
    </lineage>
</organism>
<dbReference type="Proteomes" id="UP000799423">
    <property type="component" value="Unassembled WGS sequence"/>
</dbReference>
<keyword evidence="3" id="KW-1185">Reference proteome</keyword>
<accession>A0A6A7AVC5</accession>
<dbReference type="PANTHER" id="PTHR47843:SF5">
    <property type="entry name" value="BTB_POZ DOMAIN PROTEIN"/>
    <property type="match status" value="1"/>
</dbReference>
<evidence type="ECO:0000313" key="3">
    <source>
        <dbReference type="Proteomes" id="UP000799423"/>
    </source>
</evidence>
<dbReference type="InterPro" id="IPR011333">
    <property type="entry name" value="SKP1/BTB/POZ_sf"/>
</dbReference>
<dbReference type="Gene3D" id="3.30.710.10">
    <property type="entry name" value="Potassium Channel Kv1.1, Chain A"/>
    <property type="match status" value="1"/>
</dbReference>
<dbReference type="Pfam" id="PF00651">
    <property type="entry name" value="BTB"/>
    <property type="match status" value="1"/>
</dbReference>